<name>A0A8B2NQD5_9HYPH</name>
<evidence type="ECO:0000256" key="1">
    <source>
        <dbReference type="SAM" id="Phobius"/>
    </source>
</evidence>
<keyword evidence="1" id="KW-0472">Membrane</keyword>
<feature type="transmembrane region" description="Helical" evidence="1">
    <location>
        <begin position="97"/>
        <end position="116"/>
    </location>
</feature>
<keyword evidence="3" id="KW-1185">Reference proteome</keyword>
<accession>A0A8B2NQD5</accession>
<feature type="transmembrane region" description="Helical" evidence="1">
    <location>
        <begin position="51"/>
        <end position="77"/>
    </location>
</feature>
<evidence type="ECO:0000313" key="3">
    <source>
        <dbReference type="Proteomes" id="UP000249590"/>
    </source>
</evidence>
<dbReference type="EMBL" id="QHHQ01000003">
    <property type="protein sequence ID" value="RAI00540.1"/>
    <property type="molecule type" value="Genomic_DNA"/>
</dbReference>
<organism evidence="2 3">
    <name type="scientific">Acuticoccus sediminis</name>
    <dbReference type="NCBI Taxonomy" id="2184697"/>
    <lineage>
        <taxon>Bacteria</taxon>
        <taxon>Pseudomonadati</taxon>
        <taxon>Pseudomonadota</taxon>
        <taxon>Alphaproteobacteria</taxon>
        <taxon>Hyphomicrobiales</taxon>
        <taxon>Amorphaceae</taxon>
        <taxon>Acuticoccus</taxon>
    </lineage>
</organism>
<comment type="caution">
    <text evidence="2">The sequence shown here is derived from an EMBL/GenBank/DDBJ whole genome shotgun (WGS) entry which is preliminary data.</text>
</comment>
<keyword evidence="1" id="KW-0812">Transmembrane</keyword>
<dbReference type="AlphaFoldDB" id="A0A8B2NQD5"/>
<gene>
    <name evidence="2" type="ORF">DLJ53_14855</name>
</gene>
<evidence type="ECO:0000313" key="2">
    <source>
        <dbReference type="EMBL" id="RAI00540.1"/>
    </source>
</evidence>
<dbReference type="InterPro" id="IPR009937">
    <property type="entry name" value="Phage_holin_3_6"/>
</dbReference>
<sequence length="149" mass="15852">MAEALAHTRSLPDLLTKLFRDVSELFRKEGELIRSEMQDKINQLQMGVGKIAAGAIVLLVSLIVLTQALVVAVANLITALGSSAAENSSADIVVANTGWASLIVGAVFAAVGAFLVRSGTTDLNVENLAPDRTTLQVRRDAELAREQIR</sequence>
<dbReference type="Pfam" id="PF07332">
    <property type="entry name" value="Phage_holin_3_6"/>
    <property type="match status" value="1"/>
</dbReference>
<reference evidence="2 3" key="1">
    <citation type="submission" date="2018-05" db="EMBL/GenBank/DDBJ databases">
        <title>Acuticoccus sediminis sp. nov., isolated from deep-sea sediment of Indian Ocean.</title>
        <authorList>
            <person name="Liu X."/>
            <person name="Lai Q."/>
            <person name="Du Y."/>
            <person name="Sun F."/>
            <person name="Zhang X."/>
            <person name="Wang S."/>
            <person name="Shao Z."/>
        </authorList>
    </citation>
    <scope>NUCLEOTIDE SEQUENCE [LARGE SCALE GENOMIC DNA]</scope>
    <source>
        <strain evidence="2 3">PTG4-2</strain>
    </source>
</reference>
<dbReference type="OrthoDB" id="8253466at2"/>
<protein>
    <submittedName>
        <fullName evidence="2">Phage holin family protein</fullName>
    </submittedName>
</protein>
<proteinExistence type="predicted"/>
<keyword evidence="1" id="KW-1133">Transmembrane helix</keyword>
<dbReference type="Proteomes" id="UP000249590">
    <property type="component" value="Unassembled WGS sequence"/>
</dbReference>